<evidence type="ECO:0000256" key="1">
    <source>
        <dbReference type="SAM" id="SignalP"/>
    </source>
</evidence>
<dbReference type="SUPFAM" id="SSF53850">
    <property type="entry name" value="Periplasmic binding protein-like II"/>
    <property type="match status" value="1"/>
</dbReference>
<evidence type="ECO:0000313" key="4">
    <source>
        <dbReference type="EMBL" id="MBB6082091.1"/>
    </source>
</evidence>
<dbReference type="NCBIfam" id="TIGR00254">
    <property type="entry name" value="GGDEF"/>
    <property type="match status" value="1"/>
</dbReference>
<dbReference type="PROSITE" id="PS51257">
    <property type="entry name" value="PROKAR_LIPOPROTEIN"/>
    <property type="match status" value="1"/>
</dbReference>
<dbReference type="EMBL" id="JACHIB010000001">
    <property type="protein sequence ID" value="MBB6082091.1"/>
    <property type="molecule type" value="Genomic_DNA"/>
</dbReference>
<dbReference type="InterPro" id="IPR001638">
    <property type="entry name" value="Solute-binding_3/MltF_N"/>
</dbReference>
<feature type="domain" description="GGDEF" evidence="3">
    <location>
        <begin position="462"/>
        <end position="601"/>
    </location>
</feature>
<dbReference type="Pfam" id="PF00990">
    <property type="entry name" value="GGDEF"/>
    <property type="match status" value="1"/>
</dbReference>
<dbReference type="InterPro" id="IPR043128">
    <property type="entry name" value="Rev_trsase/Diguanyl_cyclase"/>
</dbReference>
<feature type="signal peptide" evidence="1">
    <location>
        <begin position="1"/>
        <end position="23"/>
    </location>
</feature>
<dbReference type="InterPro" id="IPR035965">
    <property type="entry name" value="PAS-like_dom_sf"/>
</dbReference>
<dbReference type="SMART" id="SM00267">
    <property type="entry name" value="GGDEF"/>
    <property type="match status" value="1"/>
</dbReference>
<proteinExistence type="predicted"/>
<reference evidence="4 5" key="1">
    <citation type="submission" date="2020-08" db="EMBL/GenBank/DDBJ databases">
        <title>Genomic Encyclopedia of Type Strains, Phase IV (KMG-IV): sequencing the most valuable type-strain genomes for metagenomic binning, comparative biology and taxonomic classification.</title>
        <authorList>
            <person name="Goeker M."/>
        </authorList>
    </citation>
    <scope>NUCLEOTIDE SEQUENCE [LARGE SCALE GENOMIC DNA]</scope>
    <source>
        <strain evidence="4 5">DSM 12141</strain>
    </source>
</reference>
<dbReference type="SMART" id="SM00052">
    <property type="entry name" value="EAL"/>
    <property type="match status" value="1"/>
</dbReference>
<comment type="caution">
    <text evidence="4">The sequence shown here is derived from an EMBL/GenBank/DDBJ whole genome shotgun (WGS) entry which is preliminary data.</text>
</comment>
<evidence type="ECO:0000259" key="3">
    <source>
        <dbReference type="PROSITE" id="PS50887"/>
    </source>
</evidence>
<dbReference type="InterPro" id="IPR052155">
    <property type="entry name" value="Biofilm_reg_signaling"/>
</dbReference>
<dbReference type="SUPFAM" id="SSF141868">
    <property type="entry name" value="EAL domain-like"/>
    <property type="match status" value="1"/>
</dbReference>
<dbReference type="Gene3D" id="3.30.450.20">
    <property type="entry name" value="PAS domain"/>
    <property type="match status" value="1"/>
</dbReference>
<dbReference type="Proteomes" id="UP000541136">
    <property type="component" value="Unassembled WGS sequence"/>
</dbReference>
<dbReference type="RefSeq" id="WP_170288492.1">
    <property type="nucleotide sequence ID" value="NZ_JACHIB010000001.1"/>
</dbReference>
<dbReference type="InterPro" id="IPR013656">
    <property type="entry name" value="PAS_4"/>
</dbReference>
<dbReference type="Gene3D" id="3.20.20.450">
    <property type="entry name" value="EAL domain"/>
    <property type="match status" value="1"/>
</dbReference>
<accession>A0A7W9TKJ3</accession>
<dbReference type="Pfam" id="PF00497">
    <property type="entry name" value="SBP_bac_3"/>
    <property type="match status" value="1"/>
</dbReference>
<dbReference type="SMART" id="SM00062">
    <property type="entry name" value="PBPb"/>
    <property type="match status" value="1"/>
</dbReference>
<dbReference type="PROSITE" id="PS50883">
    <property type="entry name" value="EAL"/>
    <property type="match status" value="1"/>
</dbReference>
<dbReference type="PROSITE" id="PS50887">
    <property type="entry name" value="GGDEF"/>
    <property type="match status" value="1"/>
</dbReference>
<dbReference type="CDD" id="cd01948">
    <property type="entry name" value="EAL"/>
    <property type="match status" value="1"/>
</dbReference>
<dbReference type="Gene3D" id="3.30.70.270">
    <property type="match status" value="1"/>
</dbReference>
<protein>
    <submittedName>
        <fullName evidence="4">Diguanylate cyclase (GGDEF)-like protein</fullName>
    </submittedName>
</protein>
<dbReference type="Gene3D" id="3.40.190.10">
    <property type="entry name" value="Periplasmic binding protein-like II"/>
    <property type="match status" value="2"/>
</dbReference>
<feature type="chain" id="PRO_5030714321" evidence="1">
    <location>
        <begin position="24"/>
        <end position="866"/>
    </location>
</feature>
<evidence type="ECO:0000313" key="5">
    <source>
        <dbReference type="Proteomes" id="UP000541136"/>
    </source>
</evidence>
<name>A0A7W9TKJ3_CASDE</name>
<dbReference type="InterPro" id="IPR035919">
    <property type="entry name" value="EAL_sf"/>
</dbReference>
<evidence type="ECO:0000259" key="2">
    <source>
        <dbReference type="PROSITE" id="PS50883"/>
    </source>
</evidence>
<dbReference type="PANTHER" id="PTHR44757:SF2">
    <property type="entry name" value="BIOFILM ARCHITECTURE MAINTENANCE PROTEIN MBAA"/>
    <property type="match status" value="1"/>
</dbReference>
<dbReference type="InterPro" id="IPR001633">
    <property type="entry name" value="EAL_dom"/>
</dbReference>
<dbReference type="SUPFAM" id="SSF55073">
    <property type="entry name" value="Nucleotide cyclase"/>
    <property type="match status" value="1"/>
</dbReference>
<dbReference type="Pfam" id="PF00563">
    <property type="entry name" value="EAL"/>
    <property type="match status" value="1"/>
</dbReference>
<dbReference type="AlphaFoldDB" id="A0A7W9TKJ3"/>
<gene>
    <name evidence="4" type="ORF">HNR28_000109</name>
</gene>
<dbReference type="InterPro" id="IPR029787">
    <property type="entry name" value="Nucleotide_cyclase"/>
</dbReference>
<dbReference type="PANTHER" id="PTHR44757">
    <property type="entry name" value="DIGUANYLATE CYCLASE DGCP"/>
    <property type="match status" value="1"/>
</dbReference>
<dbReference type="InterPro" id="IPR000160">
    <property type="entry name" value="GGDEF_dom"/>
</dbReference>
<keyword evidence="1" id="KW-0732">Signal</keyword>
<sequence>MKASFRSVSARACLFFLLGSACLAPHPSRATTLTIGVSDMGPLLSAAPNGQPDGVLGNILSEIARREGWTLKTELCEWQDCLRRLREGELDLLPAVSLTSDRAAFFDFHQTPVLQTWTRIYVRKGEDIHAIQDLNGLRLAALAGSVEYGYLETMLPGLGVRPRLVPVDSLIQGFQLAQAGRADAVASDFFYGNATAAQYGLAATPIILLPSGIYYAAPKGRNADVLRAIERHLGAWKADSDSVYYRILTRWDNAKMRPADAAAQPGYGPEVLAAAVLAALAALAYAAYVRCRARREGRRLRTAGHRLAVVLDHIDDLICIEDGDRRCRYANRPFREFSGLPAAPPAAALDPRQAPGPVRADGIAAADLAALKRGETLVAQERRPSARTGRVHTFRSVKMPLYDPAGATDMYCTILTDITARMRAEELARHNAFHDPLTGLPNRILLLDRLERTLLDARLEGGCGAVLVLDLDGFKKLNDSRSHAIGDQVLKEVARRLMEHTLEQDTVSRISGDEFMVLLTRLDADPDAGARQALKIAERLRRVLASTPLEPGEQACVFTASIGLTLLHAGGASAGDAIREADLAMQRAKQLGGNRTVFYDHTLQTEFEQRLWMEKDLTLALNTSQLAMHIQPQYARDGRVTGAELLARWTHPEHGPVSPGLFVPLAEESSLINHLTYWSLDVACRALLNLQDLDEIYPVSVNISPKVLMDPGFGEAVRGLLKRTGAPGNRMIFEITEGVWIQDVEATARRMRELNRLGIRFSIDDFGTGYSNLSCLMRLPIFELKIDQSLIRNLPDDPDSIAIARLILAMAGQLDFWVVAEGVEDEPQAAFLAQHGCDAMQGYLLARPMPIDAWISIVRLRRGRLR</sequence>
<dbReference type="CDD" id="cd01949">
    <property type="entry name" value="GGDEF"/>
    <property type="match status" value="1"/>
</dbReference>
<feature type="domain" description="EAL" evidence="2">
    <location>
        <begin position="610"/>
        <end position="862"/>
    </location>
</feature>
<dbReference type="Pfam" id="PF08448">
    <property type="entry name" value="PAS_4"/>
    <property type="match status" value="1"/>
</dbReference>
<dbReference type="SUPFAM" id="SSF55785">
    <property type="entry name" value="PYP-like sensor domain (PAS domain)"/>
    <property type="match status" value="1"/>
</dbReference>
<organism evidence="4 5">
    <name type="scientific">Castellaniella defragrans</name>
    <name type="common">Alcaligenes defragrans</name>
    <dbReference type="NCBI Taxonomy" id="75697"/>
    <lineage>
        <taxon>Bacteria</taxon>
        <taxon>Pseudomonadati</taxon>
        <taxon>Pseudomonadota</taxon>
        <taxon>Betaproteobacteria</taxon>
        <taxon>Burkholderiales</taxon>
        <taxon>Alcaligenaceae</taxon>
        <taxon>Castellaniella</taxon>
    </lineage>
</organism>